<dbReference type="SFLD" id="SFLDS00029">
    <property type="entry name" value="Radical_SAM"/>
    <property type="match status" value="1"/>
</dbReference>
<dbReference type="PROSITE" id="PS51918">
    <property type="entry name" value="RADICAL_SAM"/>
    <property type="match status" value="1"/>
</dbReference>
<evidence type="ECO:0000256" key="3">
    <source>
        <dbReference type="ARBA" id="ARBA00022691"/>
    </source>
</evidence>
<evidence type="ECO:0000256" key="4">
    <source>
        <dbReference type="ARBA" id="ARBA00022723"/>
    </source>
</evidence>
<dbReference type="SMART" id="SM00729">
    <property type="entry name" value="Elp3"/>
    <property type="match status" value="1"/>
</dbReference>
<dbReference type="PANTHER" id="PTHR11228:SF7">
    <property type="entry name" value="PQQA PEPTIDE CYCLASE"/>
    <property type="match status" value="1"/>
</dbReference>
<dbReference type="CDD" id="cd01335">
    <property type="entry name" value="Radical_SAM"/>
    <property type="match status" value="1"/>
</dbReference>
<dbReference type="GO" id="GO:0046872">
    <property type="term" value="F:metal ion binding"/>
    <property type="evidence" value="ECO:0007669"/>
    <property type="project" value="UniProtKB-KW"/>
</dbReference>
<evidence type="ECO:0000256" key="5">
    <source>
        <dbReference type="ARBA" id="ARBA00023004"/>
    </source>
</evidence>
<dbReference type="SFLD" id="SFLDG01067">
    <property type="entry name" value="SPASM/twitch_domain_containing"/>
    <property type="match status" value="1"/>
</dbReference>
<dbReference type="PANTHER" id="PTHR11228">
    <property type="entry name" value="RADICAL SAM DOMAIN PROTEIN"/>
    <property type="match status" value="1"/>
</dbReference>
<evidence type="ECO:0000313" key="8">
    <source>
        <dbReference type="Proteomes" id="UP000235584"/>
    </source>
</evidence>
<evidence type="ECO:0000256" key="2">
    <source>
        <dbReference type="ARBA" id="ARBA00022485"/>
    </source>
</evidence>
<name>A0A2K9NWN6_BACTC</name>
<keyword evidence="8" id="KW-1185">Reference proteome</keyword>
<evidence type="ECO:0000256" key="1">
    <source>
        <dbReference type="ARBA" id="ARBA00001966"/>
    </source>
</evidence>
<dbReference type="SUPFAM" id="SSF102114">
    <property type="entry name" value="Radical SAM enzymes"/>
    <property type="match status" value="1"/>
</dbReference>
<proteinExistence type="predicted"/>
<dbReference type="InterPro" id="IPR058240">
    <property type="entry name" value="rSAM_sf"/>
</dbReference>
<dbReference type="GO" id="GO:0051536">
    <property type="term" value="F:iron-sulfur cluster binding"/>
    <property type="evidence" value="ECO:0007669"/>
    <property type="project" value="UniProtKB-KW"/>
</dbReference>
<dbReference type="AlphaFoldDB" id="A0A2K9NWN6"/>
<dbReference type="InterPro" id="IPR034391">
    <property type="entry name" value="AdoMet-like_SPASM_containing"/>
</dbReference>
<protein>
    <submittedName>
        <fullName evidence="7">Uncharacterized protein</fullName>
    </submittedName>
</protein>
<keyword evidence="3" id="KW-0949">S-adenosyl-L-methionine</keyword>
<dbReference type="SFLD" id="SFLDG01387">
    <property type="entry name" value="BtrN-like_SPASM_domain_contain"/>
    <property type="match status" value="1"/>
</dbReference>
<dbReference type="EMBL" id="CP025704">
    <property type="protein sequence ID" value="AUN99921.1"/>
    <property type="molecule type" value="Genomic_DNA"/>
</dbReference>
<comment type="cofactor">
    <cofactor evidence="1">
        <name>[4Fe-4S] cluster</name>
        <dbReference type="ChEBI" id="CHEBI:49883"/>
    </cofactor>
</comment>
<accession>A0A2K9NWN6</accession>
<dbReference type="Pfam" id="PF04055">
    <property type="entry name" value="Radical_SAM"/>
    <property type="match status" value="1"/>
</dbReference>
<keyword evidence="5" id="KW-0408">Iron</keyword>
<gene>
    <name evidence="7" type="ORF">C0V70_17775</name>
</gene>
<evidence type="ECO:0000256" key="6">
    <source>
        <dbReference type="ARBA" id="ARBA00023014"/>
    </source>
</evidence>
<dbReference type="InterPro" id="IPR006638">
    <property type="entry name" value="Elp3/MiaA/NifB-like_rSAM"/>
</dbReference>
<dbReference type="InterPro" id="IPR007197">
    <property type="entry name" value="rSAM"/>
</dbReference>
<reference evidence="7 8" key="1">
    <citation type="submission" date="2018-01" db="EMBL/GenBank/DDBJ databases">
        <title>Complete genome sequence of Bacteriovorax stolpii DSM12778.</title>
        <authorList>
            <person name="Tang B."/>
            <person name="Chang J."/>
        </authorList>
    </citation>
    <scope>NUCLEOTIDE SEQUENCE [LARGE SCALE GENOMIC DNA]</scope>
    <source>
        <strain evidence="7 8">DSM 12778</strain>
    </source>
</reference>
<dbReference type="KEGG" id="bsto:C0V70_17775"/>
<evidence type="ECO:0000313" key="7">
    <source>
        <dbReference type="EMBL" id="AUN99921.1"/>
    </source>
</evidence>
<dbReference type="Gene3D" id="3.20.20.70">
    <property type="entry name" value="Aldolase class I"/>
    <property type="match status" value="1"/>
</dbReference>
<dbReference type="Proteomes" id="UP000235584">
    <property type="component" value="Chromosome"/>
</dbReference>
<dbReference type="InterPro" id="IPR050377">
    <property type="entry name" value="Radical_SAM_PqqE_MftC-like"/>
</dbReference>
<keyword evidence="2" id="KW-0004">4Fe-4S</keyword>
<dbReference type="GO" id="GO:0003824">
    <property type="term" value="F:catalytic activity"/>
    <property type="evidence" value="ECO:0007669"/>
    <property type="project" value="InterPro"/>
</dbReference>
<organism evidence="7 8">
    <name type="scientific">Bacteriovorax stolpii</name>
    <name type="common">Bdellovibrio stolpii</name>
    <dbReference type="NCBI Taxonomy" id="960"/>
    <lineage>
        <taxon>Bacteria</taxon>
        <taxon>Pseudomonadati</taxon>
        <taxon>Bdellovibrionota</taxon>
        <taxon>Bacteriovoracia</taxon>
        <taxon>Bacteriovoracales</taxon>
        <taxon>Bacteriovoracaceae</taxon>
        <taxon>Bacteriovorax</taxon>
    </lineage>
</organism>
<dbReference type="InterPro" id="IPR013785">
    <property type="entry name" value="Aldolase_TIM"/>
</dbReference>
<keyword evidence="6" id="KW-0411">Iron-sulfur</keyword>
<sequence>MTDHYFMDGHKMLWHFDKVLKVKNGERIAPIYLEVSPVSYCNHKCNFCGKDFVQSPDHLLKTSVFSEFVAFAGRSGLKSLMFAGEGEPLLHPQFKELVTVTKESGVDVSITTNGSKATVELWEEVLPLLTWIRFSVNGGSPEVYSKVHHTTLKEFDKVCKNIQEAVRIKKERNLKTTLGVQFVVLEENRHQMREMVKIFTDFGVDYIAFKPFSRNPQMILDKNEVYDQNIMNELDAIHEENKNNTTQVICRSEAFDKYRSQEITYPRCHALPYWGYMTASGDFYTCPIHIGNEKFRAGNINFQSPERVLFGEEREASVQYARNELDVRSTCRVNCRMARVNEFLEQINHEPEHVNFI</sequence>
<dbReference type="RefSeq" id="WP_102245210.1">
    <property type="nucleotide sequence ID" value="NZ_CP025704.1"/>
</dbReference>
<keyword evidence="4" id="KW-0479">Metal-binding</keyword>